<dbReference type="EMBL" id="CP091430">
    <property type="protein sequence ID" value="UVI29328.1"/>
    <property type="molecule type" value="Genomic_DNA"/>
</dbReference>
<proteinExistence type="predicted"/>
<keyword evidence="2" id="KW-0238">DNA-binding</keyword>
<dbReference type="PROSITE" id="PS00041">
    <property type="entry name" value="HTH_ARAC_FAMILY_1"/>
    <property type="match status" value="1"/>
</dbReference>
<evidence type="ECO:0000256" key="3">
    <source>
        <dbReference type="ARBA" id="ARBA00023163"/>
    </source>
</evidence>
<dbReference type="InterPro" id="IPR009057">
    <property type="entry name" value="Homeodomain-like_sf"/>
</dbReference>
<dbReference type="PROSITE" id="PS01124">
    <property type="entry name" value="HTH_ARAC_FAMILY_2"/>
    <property type="match status" value="1"/>
</dbReference>
<organism evidence="5 6">
    <name type="scientific">Paenibacillus spongiae</name>
    <dbReference type="NCBI Taxonomy" id="2909671"/>
    <lineage>
        <taxon>Bacteria</taxon>
        <taxon>Bacillati</taxon>
        <taxon>Bacillota</taxon>
        <taxon>Bacilli</taxon>
        <taxon>Bacillales</taxon>
        <taxon>Paenibacillaceae</taxon>
        <taxon>Paenibacillus</taxon>
    </lineage>
</organism>
<reference evidence="5" key="1">
    <citation type="submission" date="2022-01" db="EMBL/GenBank/DDBJ databases">
        <title>Paenibacillus spongiae sp. nov., isolated from marine sponge.</title>
        <authorList>
            <person name="Li Z."/>
            <person name="Zhang M."/>
        </authorList>
    </citation>
    <scope>NUCLEOTIDE SEQUENCE</scope>
    <source>
        <strain evidence="5">PHS-Z3</strain>
    </source>
</reference>
<sequence>MNDSRFLVTVLNSFDFTYFQGNTTRFHVNEARGRATHVYDQPFALISQITDGPLLLDIGNASYKVEPGQGLIIPPNTKYEIHMLGPQFVTHWLNVNVTLLDHCQLFDFIEAPYVTSEAIGTDIGRLQAEITALMNADAIDSSTSLYRMAQVKQRMFDLLQIVLSISRYKIGSFEDIRKFQRFQPVFDYMEKHLAEKIKVTRLAELMYLSTSHFHKEFKQAFQVSPMQYIQAQRLKKAQYLLATTDLTMGEIANRVGYDQAYPFIRFFKSMYGSSPGKYKKGLPR</sequence>
<gene>
    <name evidence="5" type="ORF">L1F29_28515</name>
</gene>
<evidence type="ECO:0000256" key="1">
    <source>
        <dbReference type="ARBA" id="ARBA00023015"/>
    </source>
</evidence>
<evidence type="ECO:0000313" key="5">
    <source>
        <dbReference type="EMBL" id="UVI29328.1"/>
    </source>
</evidence>
<dbReference type="PANTHER" id="PTHR43280:SF2">
    <property type="entry name" value="HTH-TYPE TRANSCRIPTIONAL REGULATOR EXSA"/>
    <property type="match status" value="1"/>
</dbReference>
<keyword evidence="1" id="KW-0805">Transcription regulation</keyword>
<dbReference type="SUPFAM" id="SSF46689">
    <property type="entry name" value="Homeodomain-like"/>
    <property type="match status" value="2"/>
</dbReference>
<evidence type="ECO:0000313" key="6">
    <source>
        <dbReference type="Proteomes" id="UP001057877"/>
    </source>
</evidence>
<accession>A0ABY5S9D7</accession>
<evidence type="ECO:0000256" key="2">
    <source>
        <dbReference type="ARBA" id="ARBA00023125"/>
    </source>
</evidence>
<dbReference type="Pfam" id="PF02311">
    <property type="entry name" value="AraC_binding"/>
    <property type="match status" value="1"/>
</dbReference>
<feature type="domain" description="HTH araC/xylS-type" evidence="4">
    <location>
        <begin position="183"/>
        <end position="281"/>
    </location>
</feature>
<dbReference type="PANTHER" id="PTHR43280">
    <property type="entry name" value="ARAC-FAMILY TRANSCRIPTIONAL REGULATOR"/>
    <property type="match status" value="1"/>
</dbReference>
<protein>
    <submittedName>
        <fullName evidence="5">AraC family transcriptional regulator</fullName>
    </submittedName>
</protein>
<evidence type="ECO:0000259" key="4">
    <source>
        <dbReference type="PROSITE" id="PS01124"/>
    </source>
</evidence>
<dbReference type="RefSeq" id="WP_258385417.1">
    <property type="nucleotide sequence ID" value="NZ_CP091430.1"/>
</dbReference>
<dbReference type="SMART" id="SM00342">
    <property type="entry name" value="HTH_ARAC"/>
    <property type="match status" value="1"/>
</dbReference>
<dbReference type="Pfam" id="PF12833">
    <property type="entry name" value="HTH_18"/>
    <property type="match status" value="1"/>
</dbReference>
<dbReference type="InterPro" id="IPR018060">
    <property type="entry name" value="HTH_AraC"/>
</dbReference>
<name>A0ABY5S9D7_9BACL</name>
<dbReference type="Gene3D" id="1.10.10.60">
    <property type="entry name" value="Homeodomain-like"/>
    <property type="match status" value="2"/>
</dbReference>
<dbReference type="InterPro" id="IPR003313">
    <property type="entry name" value="AraC-bd"/>
</dbReference>
<dbReference type="SUPFAM" id="SSF51215">
    <property type="entry name" value="Regulatory protein AraC"/>
    <property type="match status" value="1"/>
</dbReference>
<dbReference type="Proteomes" id="UP001057877">
    <property type="component" value="Chromosome"/>
</dbReference>
<dbReference type="InterPro" id="IPR018062">
    <property type="entry name" value="HTH_AraC-typ_CS"/>
</dbReference>
<keyword evidence="3" id="KW-0804">Transcription</keyword>
<dbReference type="InterPro" id="IPR037923">
    <property type="entry name" value="HTH-like"/>
</dbReference>
<keyword evidence="6" id="KW-1185">Reference proteome</keyword>